<feature type="region of interest" description="Disordered" evidence="1">
    <location>
        <begin position="1"/>
        <end position="25"/>
    </location>
</feature>
<dbReference type="AlphaFoldDB" id="A0A6A6A711"/>
<keyword evidence="3" id="KW-1185">Reference proteome</keyword>
<dbReference type="OrthoDB" id="3892815at2759"/>
<name>A0A6A6A711_9PLEO</name>
<dbReference type="GeneID" id="54404538"/>
<accession>A0A6A6A711</accession>
<proteinExistence type="predicted"/>
<evidence type="ECO:0000313" key="3">
    <source>
        <dbReference type="Proteomes" id="UP000799771"/>
    </source>
</evidence>
<feature type="compositionally biased region" description="Basic and acidic residues" evidence="1">
    <location>
        <begin position="12"/>
        <end position="22"/>
    </location>
</feature>
<protein>
    <submittedName>
        <fullName evidence="2">Uncharacterized protein</fullName>
    </submittedName>
</protein>
<gene>
    <name evidence="2" type="ORF">P153DRAFT_296707</name>
</gene>
<evidence type="ECO:0000256" key="1">
    <source>
        <dbReference type="SAM" id="MobiDB-lite"/>
    </source>
</evidence>
<dbReference type="RefSeq" id="XP_033521315.1">
    <property type="nucleotide sequence ID" value="XM_033664106.1"/>
</dbReference>
<evidence type="ECO:0000313" key="2">
    <source>
        <dbReference type="EMBL" id="KAF2126923.1"/>
    </source>
</evidence>
<sequence>MPPPDAPYSKQEQVDYSERKEPLNALPQSATLELREVLNEDRKQMEQAGYAEVWFTARVPGFTPPGFRSFAVNRSYRVKAKLGVEVGGKKFEHEVESSVRDMGSAPS</sequence>
<dbReference type="Proteomes" id="UP000799771">
    <property type="component" value="Unassembled WGS sequence"/>
</dbReference>
<reference evidence="2" key="1">
    <citation type="journal article" date="2020" name="Stud. Mycol.">
        <title>101 Dothideomycetes genomes: a test case for predicting lifestyles and emergence of pathogens.</title>
        <authorList>
            <person name="Haridas S."/>
            <person name="Albert R."/>
            <person name="Binder M."/>
            <person name="Bloem J."/>
            <person name="Labutti K."/>
            <person name="Salamov A."/>
            <person name="Andreopoulos B."/>
            <person name="Baker S."/>
            <person name="Barry K."/>
            <person name="Bills G."/>
            <person name="Bluhm B."/>
            <person name="Cannon C."/>
            <person name="Castanera R."/>
            <person name="Culley D."/>
            <person name="Daum C."/>
            <person name="Ezra D."/>
            <person name="Gonzalez J."/>
            <person name="Henrissat B."/>
            <person name="Kuo A."/>
            <person name="Liang C."/>
            <person name="Lipzen A."/>
            <person name="Lutzoni F."/>
            <person name="Magnuson J."/>
            <person name="Mondo S."/>
            <person name="Nolan M."/>
            <person name="Ohm R."/>
            <person name="Pangilinan J."/>
            <person name="Park H.-J."/>
            <person name="Ramirez L."/>
            <person name="Alfaro M."/>
            <person name="Sun H."/>
            <person name="Tritt A."/>
            <person name="Yoshinaga Y."/>
            <person name="Zwiers L.-H."/>
            <person name="Turgeon B."/>
            <person name="Goodwin S."/>
            <person name="Spatafora J."/>
            <person name="Crous P."/>
            <person name="Grigoriev I."/>
        </authorList>
    </citation>
    <scope>NUCLEOTIDE SEQUENCE</scope>
    <source>
        <strain evidence="2">CBS 119687</strain>
    </source>
</reference>
<dbReference type="EMBL" id="ML977512">
    <property type="protein sequence ID" value="KAF2126923.1"/>
    <property type="molecule type" value="Genomic_DNA"/>
</dbReference>
<organism evidence="2 3">
    <name type="scientific">Dothidotthia symphoricarpi CBS 119687</name>
    <dbReference type="NCBI Taxonomy" id="1392245"/>
    <lineage>
        <taxon>Eukaryota</taxon>
        <taxon>Fungi</taxon>
        <taxon>Dikarya</taxon>
        <taxon>Ascomycota</taxon>
        <taxon>Pezizomycotina</taxon>
        <taxon>Dothideomycetes</taxon>
        <taxon>Pleosporomycetidae</taxon>
        <taxon>Pleosporales</taxon>
        <taxon>Dothidotthiaceae</taxon>
        <taxon>Dothidotthia</taxon>
    </lineage>
</organism>